<dbReference type="EMBL" id="JANAFB010000011">
    <property type="protein sequence ID" value="MCP3425634.1"/>
    <property type="molecule type" value="Genomic_DNA"/>
</dbReference>
<dbReference type="CDD" id="cd00761">
    <property type="entry name" value="Glyco_tranf_GTA_type"/>
    <property type="match status" value="1"/>
</dbReference>
<sequence>MSTPRTSIVMPVYNTAARVVGAIRSVLAQTDPDFELLVMIDGSPDESSAVVADFVAAEGDERIRVFDNPRNQGVSAVRNQALDAARGRWISFIDSDDRYRPNFLSTLHAFAEAHEADVVACGHTLVHATGENRDRFRTPAGVYTGEQAVLGLLADRFTPYVWDKLVRASLLDDVRFPEDIHRAEDAVTCMAAYARARRAVVVATSLYEYTVDPGSLTWGKVTPVEQSDRLMDHLRQAAGKTVTTPSGRRAYDVSWVLTYLNNAQQALFSGREEGAGVIRACRRRIEWAQVLRAMRARPVFGAAGFLLKTSPALYRTLYGAYVKRSYGL</sequence>
<protein>
    <submittedName>
        <fullName evidence="2">Glycosyltransferase</fullName>
    </submittedName>
</protein>
<dbReference type="PANTHER" id="PTHR22916">
    <property type="entry name" value="GLYCOSYLTRANSFERASE"/>
    <property type="match status" value="1"/>
</dbReference>
<comment type="caution">
    <text evidence="2">The sequence shown here is derived from an EMBL/GenBank/DDBJ whole genome shotgun (WGS) entry which is preliminary data.</text>
</comment>
<name>A0A9X2KI94_9MICC</name>
<dbReference type="InterPro" id="IPR029044">
    <property type="entry name" value="Nucleotide-diphossugar_trans"/>
</dbReference>
<dbReference type="GO" id="GO:0016758">
    <property type="term" value="F:hexosyltransferase activity"/>
    <property type="evidence" value="ECO:0007669"/>
    <property type="project" value="UniProtKB-ARBA"/>
</dbReference>
<evidence type="ECO:0000313" key="2">
    <source>
        <dbReference type="EMBL" id="MCP3425634.1"/>
    </source>
</evidence>
<accession>A0A9X2KI94</accession>
<proteinExistence type="predicted"/>
<keyword evidence="3" id="KW-1185">Reference proteome</keyword>
<dbReference type="Pfam" id="PF00535">
    <property type="entry name" value="Glycos_transf_2"/>
    <property type="match status" value="1"/>
</dbReference>
<evidence type="ECO:0000259" key="1">
    <source>
        <dbReference type="Pfam" id="PF00535"/>
    </source>
</evidence>
<dbReference type="RefSeq" id="WP_254165930.1">
    <property type="nucleotide sequence ID" value="NZ_JANAFB010000011.1"/>
</dbReference>
<dbReference type="SUPFAM" id="SSF53448">
    <property type="entry name" value="Nucleotide-diphospho-sugar transferases"/>
    <property type="match status" value="1"/>
</dbReference>
<dbReference type="Proteomes" id="UP001139502">
    <property type="component" value="Unassembled WGS sequence"/>
</dbReference>
<dbReference type="PANTHER" id="PTHR22916:SF3">
    <property type="entry name" value="UDP-GLCNAC:BETAGAL BETA-1,3-N-ACETYLGLUCOSAMINYLTRANSFERASE-LIKE PROTEIN 1"/>
    <property type="match status" value="1"/>
</dbReference>
<organism evidence="2 3">
    <name type="scientific">Rothia santali</name>
    <dbReference type="NCBI Taxonomy" id="2949643"/>
    <lineage>
        <taxon>Bacteria</taxon>
        <taxon>Bacillati</taxon>
        <taxon>Actinomycetota</taxon>
        <taxon>Actinomycetes</taxon>
        <taxon>Micrococcales</taxon>
        <taxon>Micrococcaceae</taxon>
        <taxon>Rothia</taxon>
    </lineage>
</organism>
<evidence type="ECO:0000313" key="3">
    <source>
        <dbReference type="Proteomes" id="UP001139502"/>
    </source>
</evidence>
<gene>
    <name evidence="2" type="ORF">NBM05_06300</name>
</gene>
<feature type="domain" description="Glycosyltransferase 2-like" evidence="1">
    <location>
        <begin position="7"/>
        <end position="125"/>
    </location>
</feature>
<dbReference type="AlphaFoldDB" id="A0A9X2KI94"/>
<dbReference type="Gene3D" id="3.90.550.10">
    <property type="entry name" value="Spore Coat Polysaccharide Biosynthesis Protein SpsA, Chain A"/>
    <property type="match status" value="1"/>
</dbReference>
<dbReference type="InterPro" id="IPR001173">
    <property type="entry name" value="Glyco_trans_2-like"/>
</dbReference>
<reference evidence="2" key="1">
    <citation type="submission" date="2022-06" db="EMBL/GenBank/DDBJ databases">
        <title>Rothia sp. isolated from sandalwood seedling.</title>
        <authorList>
            <person name="Tuikhar N."/>
            <person name="Kirdat K."/>
            <person name="Thorat V."/>
            <person name="Swetha P."/>
            <person name="Padma S."/>
            <person name="Sundararaj R."/>
            <person name="Yadav A."/>
        </authorList>
    </citation>
    <scope>NUCLEOTIDE SEQUENCE</scope>
    <source>
        <strain evidence="2">AR01</strain>
    </source>
</reference>